<gene>
    <name evidence="1" type="ORF">HMPREF3180_00108</name>
</gene>
<dbReference type="PATRIC" id="fig|157687.3.peg.109"/>
<dbReference type="Proteomes" id="UP000070483">
    <property type="component" value="Unassembled WGS sequence"/>
</dbReference>
<comment type="caution">
    <text evidence="1">The sequence shown here is derived from an EMBL/GenBank/DDBJ whole genome shotgun (WGS) entry which is preliminary data.</text>
</comment>
<keyword evidence="2" id="KW-1185">Reference proteome</keyword>
<dbReference type="EMBL" id="LSDD01000004">
    <property type="protein sequence ID" value="KXB70314.1"/>
    <property type="molecule type" value="Genomic_DNA"/>
</dbReference>
<name>A0A134ARJ3_9FUSO</name>
<protein>
    <submittedName>
        <fullName evidence="1">Uncharacterized protein</fullName>
    </submittedName>
</protein>
<dbReference type="RefSeq" id="WP_060917210.1">
    <property type="nucleotide sequence ID" value="NZ_KQ959999.1"/>
</dbReference>
<evidence type="ECO:0000313" key="1">
    <source>
        <dbReference type="EMBL" id="KXB70314.1"/>
    </source>
</evidence>
<dbReference type="AlphaFoldDB" id="A0A134ARJ3"/>
<accession>A0A134ARJ3</accession>
<dbReference type="OrthoDB" id="80136at2"/>
<organism evidence="1 2">
    <name type="scientific">Leptotrichia wadei</name>
    <dbReference type="NCBI Taxonomy" id="157687"/>
    <lineage>
        <taxon>Bacteria</taxon>
        <taxon>Fusobacteriati</taxon>
        <taxon>Fusobacteriota</taxon>
        <taxon>Fusobacteriia</taxon>
        <taxon>Fusobacteriales</taxon>
        <taxon>Leptotrichiaceae</taxon>
        <taxon>Leptotrichia</taxon>
    </lineage>
</organism>
<sequence>MAKNVHQKSTEYIKDNFNENELSNFYVRDFVNDGRDKEFATIKSNPKTANFVKHTKKLSEMTALELLNYTVSDFSFFVGLDDYVNFKQKITEKQFPILFVYDDDYADVMYNLAKNDYYNSMIKSLPGIFRNSSLIQDIFHFADVELKSLEFKIGTLIKNRRFTTARSEILEKLEGKYGLVSSKNLATIFKINRIIAKRILRRSTTLKYFEDTMKLYFIFNDSVTIINDKNNFQYIVNFHSSIVDKEYLEYWLELIYEVIPVWYDIKIVY</sequence>
<reference evidence="2" key="1">
    <citation type="submission" date="2016-01" db="EMBL/GenBank/DDBJ databases">
        <authorList>
            <person name="Mitreva M."/>
            <person name="Pepin K.H."/>
            <person name="Mihindukulasuriya K.A."/>
            <person name="Fulton R."/>
            <person name="Fronick C."/>
            <person name="O'Laughlin M."/>
            <person name="Miner T."/>
            <person name="Herter B."/>
            <person name="Rosa B.A."/>
            <person name="Cordes M."/>
            <person name="Tomlinson C."/>
            <person name="Wollam A."/>
            <person name="Palsikar V.B."/>
            <person name="Mardis E.R."/>
            <person name="Wilson R.K."/>
        </authorList>
    </citation>
    <scope>NUCLEOTIDE SEQUENCE [LARGE SCALE GENOMIC DNA]</scope>
    <source>
        <strain evidence="2">KA00185</strain>
    </source>
</reference>
<evidence type="ECO:0000313" key="2">
    <source>
        <dbReference type="Proteomes" id="UP000070483"/>
    </source>
</evidence>
<dbReference type="STRING" id="157687.HMPREF3180_00108"/>
<proteinExistence type="predicted"/>